<feature type="non-terminal residue" evidence="2">
    <location>
        <position position="1"/>
    </location>
</feature>
<dbReference type="Proteomes" id="UP000837857">
    <property type="component" value="Chromosome 10"/>
</dbReference>
<name>A0ABN8HSU4_9NEOP</name>
<evidence type="ECO:0000256" key="1">
    <source>
        <dbReference type="SAM" id="MobiDB-lite"/>
    </source>
</evidence>
<gene>
    <name evidence="2" type="ORF">IPOD504_LOCUS1501</name>
</gene>
<dbReference type="EMBL" id="OW152822">
    <property type="protein sequence ID" value="CAH2038198.1"/>
    <property type="molecule type" value="Genomic_DNA"/>
</dbReference>
<feature type="region of interest" description="Disordered" evidence="1">
    <location>
        <begin position="53"/>
        <end position="99"/>
    </location>
</feature>
<evidence type="ECO:0000313" key="3">
    <source>
        <dbReference type="Proteomes" id="UP000837857"/>
    </source>
</evidence>
<feature type="region of interest" description="Disordered" evidence="1">
    <location>
        <begin position="1"/>
        <end position="23"/>
    </location>
</feature>
<reference evidence="2" key="1">
    <citation type="submission" date="2022-03" db="EMBL/GenBank/DDBJ databases">
        <authorList>
            <person name="Martin H S."/>
        </authorList>
    </citation>
    <scope>NUCLEOTIDE SEQUENCE</scope>
</reference>
<organism evidence="2 3">
    <name type="scientific">Iphiclides podalirius</name>
    <name type="common">scarce swallowtail</name>
    <dbReference type="NCBI Taxonomy" id="110791"/>
    <lineage>
        <taxon>Eukaryota</taxon>
        <taxon>Metazoa</taxon>
        <taxon>Ecdysozoa</taxon>
        <taxon>Arthropoda</taxon>
        <taxon>Hexapoda</taxon>
        <taxon>Insecta</taxon>
        <taxon>Pterygota</taxon>
        <taxon>Neoptera</taxon>
        <taxon>Endopterygota</taxon>
        <taxon>Lepidoptera</taxon>
        <taxon>Glossata</taxon>
        <taxon>Ditrysia</taxon>
        <taxon>Papilionoidea</taxon>
        <taxon>Papilionidae</taxon>
        <taxon>Papilioninae</taxon>
        <taxon>Iphiclides</taxon>
    </lineage>
</organism>
<accession>A0ABN8HSU4</accession>
<sequence length="99" mass="10424">MGRGLEVEEDGGVKSVGWAGRGARRAVGQSLTTLLRLSHPALIIKASGIKSPAVPRVSQWQHVASPSPPSHPPIPQHPAAPRPKQVRPPISSAFDSDTT</sequence>
<keyword evidence="3" id="KW-1185">Reference proteome</keyword>
<evidence type="ECO:0000313" key="2">
    <source>
        <dbReference type="EMBL" id="CAH2038198.1"/>
    </source>
</evidence>
<proteinExistence type="predicted"/>
<feature type="compositionally biased region" description="Pro residues" evidence="1">
    <location>
        <begin position="66"/>
        <end position="81"/>
    </location>
</feature>
<protein>
    <submittedName>
        <fullName evidence="2">Uncharacterized protein</fullName>
    </submittedName>
</protein>